<keyword evidence="3" id="KW-1185">Reference proteome</keyword>
<organism evidence="2 3">
    <name type="scientific">Temnothorax longispinosus</name>
    <dbReference type="NCBI Taxonomy" id="300112"/>
    <lineage>
        <taxon>Eukaryota</taxon>
        <taxon>Metazoa</taxon>
        <taxon>Ecdysozoa</taxon>
        <taxon>Arthropoda</taxon>
        <taxon>Hexapoda</taxon>
        <taxon>Insecta</taxon>
        <taxon>Pterygota</taxon>
        <taxon>Neoptera</taxon>
        <taxon>Endopterygota</taxon>
        <taxon>Hymenoptera</taxon>
        <taxon>Apocrita</taxon>
        <taxon>Aculeata</taxon>
        <taxon>Formicoidea</taxon>
        <taxon>Formicidae</taxon>
        <taxon>Myrmicinae</taxon>
        <taxon>Temnothorax</taxon>
    </lineage>
</organism>
<evidence type="ECO:0000313" key="2">
    <source>
        <dbReference type="EMBL" id="TGZ56400.1"/>
    </source>
</evidence>
<feature type="compositionally biased region" description="Polar residues" evidence="1">
    <location>
        <begin position="25"/>
        <end position="37"/>
    </location>
</feature>
<accession>A0A4S2L1L7</accession>
<sequence>MLRQKSGRAAPRAYTETKSLGEAQRASSGNAIKNIQHLTDESIRERVPVPSEGSR</sequence>
<feature type="compositionally biased region" description="Basic and acidic residues" evidence="1">
    <location>
        <begin position="38"/>
        <end position="47"/>
    </location>
</feature>
<comment type="caution">
    <text evidence="2">The sequence shown here is derived from an EMBL/GenBank/DDBJ whole genome shotgun (WGS) entry which is preliminary data.</text>
</comment>
<gene>
    <name evidence="2" type="ORF">DBV15_09424</name>
</gene>
<evidence type="ECO:0000256" key="1">
    <source>
        <dbReference type="SAM" id="MobiDB-lite"/>
    </source>
</evidence>
<dbReference type="Proteomes" id="UP000310200">
    <property type="component" value="Unassembled WGS sequence"/>
</dbReference>
<dbReference type="AlphaFoldDB" id="A0A4S2L1L7"/>
<protein>
    <submittedName>
        <fullName evidence="2">Uncharacterized protein</fullName>
    </submittedName>
</protein>
<reference evidence="2 3" key="1">
    <citation type="journal article" date="2019" name="Philos. Trans. R. Soc. Lond., B, Biol. Sci.">
        <title>Ant behaviour and brain gene expression of defending hosts depend on the ecological success of the intruding social parasite.</title>
        <authorList>
            <person name="Kaur R."/>
            <person name="Stoldt M."/>
            <person name="Jongepier E."/>
            <person name="Feldmeyer B."/>
            <person name="Menzel F."/>
            <person name="Bornberg-Bauer E."/>
            <person name="Foitzik S."/>
        </authorList>
    </citation>
    <scope>NUCLEOTIDE SEQUENCE [LARGE SCALE GENOMIC DNA]</scope>
    <source>
        <tissue evidence="2">Whole body</tissue>
    </source>
</reference>
<evidence type="ECO:0000313" key="3">
    <source>
        <dbReference type="Proteomes" id="UP000310200"/>
    </source>
</evidence>
<name>A0A4S2L1L7_9HYME</name>
<dbReference type="EMBL" id="QBLH01000339">
    <property type="protein sequence ID" value="TGZ56400.1"/>
    <property type="molecule type" value="Genomic_DNA"/>
</dbReference>
<proteinExistence type="predicted"/>
<feature type="region of interest" description="Disordered" evidence="1">
    <location>
        <begin position="1"/>
        <end position="55"/>
    </location>
</feature>